<keyword evidence="2" id="KW-1185">Reference proteome</keyword>
<accession>A0AAD8YK99</accession>
<evidence type="ECO:0000313" key="2">
    <source>
        <dbReference type="Proteomes" id="UP001224775"/>
    </source>
</evidence>
<name>A0AAD8YK99_9STRA</name>
<dbReference type="AlphaFoldDB" id="A0AAD8YK99"/>
<protein>
    <submittedName>
        <fullName evidence="1">Uncharacterized protein</fullName>
    </submittedName>
</protein>
<proteinExistence type="predicted"/>
<comment type="caution">
    <text evidence="1">The sequence shown here is derived from an EMBL/GenBank/DDBJ whole genome shotgun (WGS) entry which is preliminary data.</text>
</comment>
<sequence length="69" mass="7134">MLSLGLFLDLRPGNVGTRGGADIVSLLAGNSSAMSQELMQISLAGLIGGNNSQDHLGELHGANDERDNN</sequence>
<dbReference type="EMBL" id="JATAAI010000004">
    <property type="protein sequence ID" value="KAK1746645.1"/>
    <property type="molecule type" value="Genomic_DNA"/>
</dbReference>
<dbReference type="Proteomes" id="UP001224775">
    <property type="component" value="Unassembled WGS sequence"/>
</dbReference>
<reference evidence="1" key="1">
    <citation type="submission" date="2023-06" db="EMBL/GenBank/DDBJ databases">
        <title>Survivors Of The Sea: Transcriptome response of Skeletonema marinoi to long-term dormancy.</title>
        <authorList>
            <person name="Pinder M.I.M."/>
            <person name="Kourtchenko O."/>
            <person name="Robertson E.K."/>
            <person name="Larsson T."/>
            <person name="Maumus F."/>
            <person name="Osuna-Cruz C.M."/>
            <person name="Vancaester E."/>
            <person name="Stenow R."/>
            <person name="Vandepoele K."/>
            <person name="Ploug H."/>
            <person name="Bruchert V."/>
            <person name="Godhe A."/>
            <person name="Topel M."/>
        </authorList>
    </citation>
    <scope>NUCLEOTIDE SEQUENCE</scope>
    <source>
        <strain evidence="1">R05AC</strain>
    </source>
</reference>
<organism evidence="1 2">
    <name type="scientific">Skeletonema marinoi</name>
    <dbReference type="NCBI Taxonomy" id="267567"/>
    <lineage>
        <taxon>Eukaryota</taxon>
        <taxon>Sar</taxon>
        <taxon>Stramenopiles</taxon>
        <taxon>Ochrophyta</taxon>
        <taxon>Bacillariophyta</taxon>
        <taxon>Coscinodiscophyceae</taxon>
        <taxon>Thalassiosirophycidae</taxon>
        <taxon>Thalassiosirales</taxon>
        <taxon>Skeletonemataceae</taxon>
        <taxon>Skeletonema</taxon>
        <taxon>Skeletonema marinoi-dohrnii complex</taxon>
    </lineage>
</organism>
<gene>
    <name evidence="1" type="ORF">QTG54_003252</name>
</gene>
<evidence type="ECO:0000313" key="1">
    <source>
        <dbReference type="EMBL" id="KAK1746645.1"/>
    </source>
</evidence>